<comment type="caution">
    <text evidence="1">The sequence shown here is derived from an EMBL/GenBank/DDBJ whole genome shotgun (WGS) entry which is preliminary data.</text>
</comment>
<dbReference type="Proteomes" id="UP000467841">
    <property type="component" value="Unassembled WGS sequence"/>
</dbReference>
<name>A0A6D2K8V9_9BRAS</name>
<proteinExistence type="predicted"/>
<gene>
    <name evidence="1" type="ORF">MERR_LOCUS36732</name>
</gene>
<sequence>MEKGDDLMETSLADDSLTGVLDEIFDRAYSVTVTIGSDMLRGALFRFPPVGEDKKAVMIVNSLKNKRQWWMTESDVAEKKKIHNSEDDLMDTSLVNSVHLVLPIFPYRVLDT</sequence>
<keyword evidence="2" id="KW-1185">Reference proteome</keyword>
<dbReference type="EMBL" id="CACVBM020001418">
    <property type="protein sequence ID" value="CAA7049497.1"/>
    <property type="molecule type" value="Genomic_DNA"/>
</dbReference>
<protein>
    <submittedName>
        <fullName evidence="1">Uncharacterized protein</fullName>
    </submittedName>
</protein>
<reference evidence="1" key="1">
    <citation type="submission" date="2020-01" db="EMBL/GenBank/DDBJ databases">
        <authorList>
            <person name="Mishra B."/>
        </authorList>
    </citation>
    <scope>NUCLEOTIDE SEQUENCE [LARGE SCALE GENOMIC DNA]</scope>
</reference>
<evidence type="ECO:0000313" key="1">
    <source>
        <dbReference type="EMBL" id="CAA7049497.1"/>
    </source>
</evidence>
<evidence type="ECO:0000313" key="2">
    <source>
        <dbReference type="Proteomes" id="UP000467841"/>
    </source>
</evidence>
<dbReference type="AlphaFoldDB" id="A0A6D2K8V9"/>
<accession>A0A6D2K8V9</accession>
<organism evidence="1 2">
    <name type="scientific">Microthlaspi erraticum</name>
    <dbReference type="NCBI Taxonomy" id="1685480"/>
    <lineage>
        <taxon>Eukaryota</taxon>
        <taxon>Viridiplantae</taxon>
        <taxon>Streptophyta</taxon>
        <taxon>Embryophyta</taxon>
        <taxon>Tracheophyta</taxon>
        <taxon>Spermatophyta</taxon>
        <taxon>Magnoliopsida</taxon>
        <taxon>eudicotyledons</taxon>
        <taxon>Gunneridae</taxon>
        <taxon>Pentapetalae</taxon>
        <taxon>rosids</taxon>
        <taxon>malvids</taxon>
        <taxon>Brassicales</taxon>
        <taxon>Brassicaceae</taxon>
        <taxon>Coluteocarpeae</taxon>
        <taxon>Microthlaspi</taxon>
    </lineage>
</organism>